<comment type="caution">
    <text evidence="1">The sequence shown here is derived from an EMBL/GenBank/DDBJ whole genome shotgun (WGS) entry which is preliminary data.</text>
</comment>
<sequence length="252" mass="27898">MRKFWGVFLVVCCPLVLLGQRKNTVIQAPKKTVATSTSEWSLGVSTSTNSGIFGGVQFRKPWGTKENKNFVGLEAAILNDYREFTSPYTYNGRSHKDGKLNQLIAIRPAFGRQWTLLQKSSEGGQKLMGLFSTGPSIGLQKPYYVEISYDNGGQATAEVPYAKTLDNTYKKVIIMGESSVLKGLNESVIVPGWHVKTAVNMEIETLKQNNIGIEIGFVVDYFTKPIDILNLTAGRQVYTTGYISFSMGKNTK</sequence>
<dbReference type="EMBL" id="JBBKXZ010000001">
    <property type="protein sequence ID" value="MFD3394093.1"/>
    <property type="molecule type" value="Genomic_DNA"/>
</dbReference>
<dbReference type="Proteomes" id="UP001598138">
    <property type="component" value="Unassembled WGS sequence"/>
</dbReference>
<proteinExistence type="predicted"/>
<evidence type="ECO:0000313" key="2">
    <source>
        <dbReference type="Proteomes" id="UP001598138"/>
    </source>
</evidence>
<evidence type="ECO:0000313" key="1">
    <source>
        <dbReference type="EMBL" id="MFD3394093.1"/>
    </source>
</evidence>
<name>A0ABW6DE37_9BACT</name>
<keyword evidence="2" id="KW-1185">Reference proteome</keyword>
<accession>A0ABW6DE37</accession>
<reference evidence="1 2" key="1">
    <citation type="submission" date="2024-03" db="EMBL/GenBank/DDBJ databases">
        <title>Aquirufa genome sequencing.</title>
        <authorList>
            <person name="Pitt A."/>
            <person name="Hahn M.W."/>
        </authorList>
    </citation>
    <scope>NUCLEOTIDE SEQUENCE [LARGE SCALE GENOMIC DNA]</scope>
    <source>
        <strain evidence="1 2">OSTEICH-129V</strain>
    </source>
</reference>
<evidence type="ECO:0008006" key="3">
    <source>
        <dbReference type="Google" id="ProtNLM"/>
    </source>
</evidence>
<dbReference type="RefSeq" id="WP_377982968.1">
    <property type="nucleotide sequence ID" value="NZ_JBBKXZ010000001.1"/>
</dbReference>
<organism evidence="1 2">
    <name type="scientific">Aquirufa avitistagni</name>
    <dbReference type="NCBI Taxonomy" id="3104728"/>
    <lineage>
        <taxon>Bacteria</taxon>
        <taxon>Pseudomonadati</taxon>
        <taxon>Bacteroidota</taxon>
        <taxon>Cytophagia</taxon>
        <taxon>Cytophagales</taxon>
        <taxon>Flectobacillaceae</taxon>
        <taxon>Aquirufa</taxon>
    </lineage>
</organism>
<protein>
    <recommendedName>
        <fullName evidence="3">DUF3078 domain-containing protein</fullName>
    </recommendedName>
</protein>
<gene>
    <name evidence="1" type="ORF">U0R10_05625</name>
</gene>